<dbReference type="PANTHER" id="PTHR11158">
    <property type="entry name" value="MSF1/PX19 RELATED"/>
    <property type="match status" value="1"/>
</dbReference>
<dbReference type="PROSITE" id="PS50904">
    <property type="entry name" value="PRELI_MSF1"/>
    <property type="match status" value="1"/>
</dbReference>
<dbReference type="InterPro" id="IPR006797">
    <property type="entry name" value="PRELI/MSF1_dom"/>
</dbReference>
<dbReference type="InterPro" id="IPR037365">
    <property type="entry name" value="Slowmo/Ups"/>
</dbReference>
<dbReference type="KEGG" id="vde:111251370"/>
<evidence type="ECO:0000313" key="3">
    <source>
        <dbReference type="Proteomes" id="UP000594260"/>
    </source>
</evidence>
<evidence type="ECO:0000313" key="2">
    <source>
        <dbReference type="EnsemblMetazoa" id="XP_022663615"/>
    </source>
</evidence>
<dbReference type="OMA" id="ILMANFK"/>
<dbReference type="InParanoid" id="A0A7M7KC86"/>
<dbReference type="FunCoup" id="A0A7M7KC86">
    <property type="interactions" value="1603"/>
</dbReference>
<dbReference type="AlphaFoldDB" id="A0A7M7KC86"/>
<protein>
    <recommendedName>
        <fullName evidence="1">PRELI/MSF1 domain-containing protein</fullName>
    </recommendedName>
</protein>
<dbReference type="Proteomes" id="UP000594260">
    <property type="component" value="Unplaced"/>
</dbReference>
<dbReference type="Pfam" id="PF04707">
    <property type="entry name" value="PRELI"/>
    <property type="match status" value="1"/>
</dbReference>
<dbReference type="CTD" id="35969"/>
<reference evidence="2" key="1">
    <citation type="submission" date="2021-01" db="UniProtKB">
        <authorList>
            <consortium name="EnsemblMetazoa"/>
        </authorList>
    </citation>
    <scope>IDENTIFICATION</scope>
</reference>
<keyword evidence="3" id="KW-1185">Reference proteome</keyword>
<dbReference type="OrthoDB" id="341300at2759"/>
<sequence>MTKFMSTRDSFNFSWEDVSRGFWKRYPNPNAKHVLSEDTISRYITREGSLVTKRLLVKKGTLPSYAKMIVGEVASRTNIVEESIIDPISRTITTYTRNIGLTHIMQIEEKCVYRPDPVSPYMRTICERQAWVSSGLSRVSKIVTEFGLSRFKKSTQRATKGLIHVLEQLRLAGQNHSAPLGPLGTMTASQQAMHQATEKIKEKAKMARGMAKNQIPLCRSG</sequence>
<name>A0A7M7KC86_VARDE</name>
<feature type="domain" description="PRELI/MSF1" evidence="1">
    <location>
        <begin position="2"/>
        <end position="174"/>
    </location>
</feature>
<dbReference type="RefSeq" id="XP_022663615.1">
    <property type="nucleotide sequence ID" value="XM_022807880.1"/>
</dbReference>
<dbReference type="GeneID" id="111251370"/>
<evidence type="ECO:0000259" key="1">
    <source>
        <dbReference type="PROSITE" id="PS50904"/>
    </source>
</evidence>
<organism evidence="2 3">
    <name type="scientific">Varroa destructor</name>
    <name type="common">Honeybee mite</name>
    <dbReference type="NCBI Taxonomy" id="109461"/>
    <lineage>
        <taxon>Eukaryota</taxon>
        <taxon>Metazoa</taxon>
        <taxon>Ecdysozoa</taxon>
        <taxon>Arthropoda</taxon>
        <taxon>Chelicerata</taxon>
        <taxon>Arachnida</taxon>
        <taxon>Acari</taxon>
        <taxon>Parasitiformes</taxon>
        <taxon>Mesostigmata</taxon>
        <taxon>Gamasina</taxon>
        <taxon>Dermanyssoidea</taxon>
        <taxon>Varroidae</taxon>
        <taxon>Varroa</taxon>
    </lineage>
</organism>
<dbReference type="EnsemblMetazoa" id="XM_022807880">
    <property type="protein sequence ID" value="XP_022663615"/>
    <property type="gene ID" value="LOC111251370"/>
</dbReference>
<proteinExistence type="predicted"/>
<dbReference type="GO" id="GO:0005758">
    <property type="term" value="C:mitochondrial intermembrane space"/>
    <property type="evidence" value="ECO:0007669"/>
    <property type="project" value="InterPro"/>
</dbReference>
<accession>A0A7M7KC86</accession>